<keyword evidence="2" id="KW-0812">Transmembrane</keyword>
<keyword evidence="2" id="KW-0472">Membrane</keyword>
<evidence type="ECO:0000256" key="1">
    <source>
        <dbReference type="SAM" id="MobiDB-lite"/>
    </source>
</evidence>
<sequence length="216" mass="22451">MEASAAQMPWDKIIGAAASSALGVISLVILIAGGVAVLLFRNAGERTRLLVFGMLVFGLAGVVAAVLLQRETTVVPVPDDTAGPQQSGPVTPVPRPDDADVPDAQRTDDPPAEPDPPEPARLVATVPQIDGLWRDPDGFTYRIMQDGTDVAIEGYAAGQLIAQGEGTIAGQQLQYSFRNQANGSSGDCSGRIAPGERSISGSCDSTMGTMFFAVAR</sequence>
<keyword evidence="4" id="KW-1185">Reference proteome</keyword>
<keyword evidence="2" id="KW-1133">Transmembrane helix</keyword>
<feature type="region of interest" description="Disordered" evidence="1">
    <location>
        <begin position="76"/>
        <end position="121"/>
    </location>
</feature>
<gene>
    <name evidence="3" type="ORF">PK98_09745</name>
</gene>
<organism evidence="3 4">
    <name type="scientific">Croceibacterium mercuriale</name>
    <dbReference type="NCBI Taxonomy" id="1572751"/>
    <lineage>
        <taxon>Bacteria</taxon>
        <taxon>Pseudomonadati</taxon>
        <taxon>Pseudomonadota</taxon>
        <taxon>Alphaproteobacteria</taxon>
        <taxon>Sphingomonadales</taxon>
        <taxon>Erythrobacteraceae</taxon>
        <taxon>Croceibacterium</taxon>
    </lineage>
</organism>
<comment type="caution">
    <text evidence="3">The sequence shown here is derived from an EMBL/GenBank/DDBJ whole genome shotgun (WGS) entry which is preliminary data.</text>
</comment>
<name>A0A0B2BRZ9_9SPHN</name>
<reference evidence="3 4" key="1">
    <citation type="submission" date="2014-11" db="EMBL/GenBank/DDBJ databases">
        <title>Draft genome sequence of Kirrobacter mercurialis.</title>
        <authorList>
            <person name="Coil D.A."/>
            <person name="Eisen J.A."/>
        </authorList>
    </citation>
    <scope>NUCLEOTIDE SEQUENCE [LARGE SCALE GENOMIC DNA]</scope>
    <source>
        <strain evidence="3 4">Coronado</strain>
    </source>
</reference>
<feature type="transmembrane region" description="Helical" evidence="2">
    <location>
        <begin position="49"/>
        <end position="68"/>
    </location>
</feature>
<dbReference type="Proteomes" id="UP000030988">
    <property type="component" value="Unassembled WGS sequence"/>
</dbReference>
<evidence type="ECO:0000313" key="3">
    <source>
        <dbReference type="EMBL" id="KHL24358.1"/>
    </source>
</evidence>
<dbReference type="EMBL" id="JTDN01000002">
    <property type="protein sequence ID" value="KHL24358.1"/>
    <property type="molecule type" value="Genomic_DNA"/>
</dbReference>
<evidence type="ECO:0000313" key="4">
    <source>
        <dbReference type="Proteomes" id="UP000030988"/>
    </source>
</evidence>
<feature type="transmembrane region" description="Helical" evidence="2">
    <location>
        <begin position="13"/>
        <end position="40"/>
    </location>
</feature>
<dbReference type="RefSeq" id="WP_039096681.1">
    <property type="nucleotide sequence ID" value="NZ_JTDN01000002.1"/>
</dbReference>
<feature type="compositionally biased region" description="Basic and acidic residues" evidence="1">
    <location>
        <begin position="95"/>
        <end position="109"/>
    </location>
</feature>
<protein>
    <submittedName>
        <fullName evidence="3">Uncharacterized protein</fullName>
    </submittedName>
</protein>
<proteinExistence type="predicted"/>
<evidence type="ECO:0000256" key="2">
    <source>
        <dbReference type="SAM" id="Phobius"/>
    </source>
</evidence>
<dbReference type="AlphaFoldDB" id="A0A0B2BRZ9"/>
<accession>A0A0B2BRZ9</accession>